<feature type="non-terminal residue" evidence="1">
    <location>
        <position position="1"/>
    </location>
</feature>
<dbReference type="EMBL" id="PGGS01005819">
    <property type="protein sequence ID" value="PNG61935.1"/>
    <property type="molecule type" value="Genomic_DNA"/>
</dbReference>
<organism evidence="1 2">
    <name type="scientific">Tetrabaena socialis</name>
    <dbReference type="NCBI Taxonomy" id="47790"/>
    <lineage>
        <taxon>Eukaryota</taxon>
        <taxon>Viridiplantae</taxon>
        <taxon>Chlorophyta</taxon>
        <taxon>core chlorophytes</taxon>
        <taxon>Chlorophyceae</taxon>
        <taxon>CS clade</taxon>
        <taxon>Chlamydomonadales</taxon>
        <taxon>Tetrabaenaceae</taxon>
        <taxon>Tetrabaena</taxon>
    </lineage>
</organism>
<comment type="caution">
    <text evidence="1">The sequence shown here is derived from an EMBL/GenBank/DDBJ whole genome shotgun (WGS) entry which is preliminary data.</text>
</comment>
<evidence type="ECO:0000313" key="1">
    <source>
        <dbReference type="EMBL" id="PNG61935.1"/>
    </source>
</evidence>
<gene>
    <name evidence="1" type="ORF">TSOC_015500</name>
</gene>
<proteinExistence type="predicted"/>
<accession>A0A2J7WEJ1</accession>
<evidence type="ECO:0000313" key="2">
    <source>
        <dbReference type="Proteomes" id="UP000236333"/>
    </source>
</evidence>
<name>A0A2J7WEJ1_9CHLO</name>
<feature type="non-terminal residue" evidence="1">
    <location>
        <position position="91"/>
    </location>
</feature>
<keyword evidence="2" id="KW-1185">Reference proteome</keyword>
<protein>
    <submittedName>
        <fullName evidence="1">Uncharacterized protein</fullName>
    </submittedName>
</protein>
<reference evidence="1 2" key="1">
    <citation type="journal article" date="2017" name="Mol. Biol. Evol.">
        <title>The 4-celled Tetrabaena socialis nuclear genome reveals the essential components for genetic control of cell number at the origin of multicellularity in the volvocine lineage.</title>
        <authorList>
            <person name="Featherston J."/>
            <person name="Arakaki Y."/>
            <person name="Hanschen E.R."/>
            <person name="Ferris P.J."/>
            <person name="Michod R.E."/>
            <person name="Olson B.J.S.C."/>
            <person name="Nozaki H."/>
            <person name="Durand P.M."/>
        </authorList>
    </citation>
    <scope>NUCLEOTIDE SEQUENCE [LARGE SCALE GENOMIC DNA]</scope>
    <source>
        <strain evidence="1 2">NIES-571</strain>
    </source>
</reference>
<sequence length="91" mass="9961">AWRTMPSPSWTQSTRAATCLPRASTARARCAPSTTSASRTWPASIATCAAPCWWTTRRWPSCTSPTTACPCWASAATPTTGCWWRRCCRSC</sequence>
<dbReference type="AlphaFoldDB" id="A0A2J7WEJ1"/>
<dbReference type="Proteomes" id="UP000236333">
    <property type="component" value="Unassembled WGS sequence"/>
</dbReference>